<dbReference type="AlphaFoldDB" id="A0AAV7WQX8"/>
<evidence type="ECO:0000313" key="1">
    <source>
        <dbReference type="EMBL" id="KAJ1214913.1"/>
    </source>
</evidence>
<protein>
    <submittedName>
        <fullName evidence="1">Uncharacterized protein</fullName>
    </submittedName>
</protein>
<evidence type="ECO:0000313" key="2">
    <source>
        <dbReference type="Proteomes" id="UP001066276"/>
    </source>
</evidence>
<dbReference type="Proteomes" id="UP001066276">
    <property type="component" value="Chromosome 1_1"/>
</dbReference>
<organism evidence="1 2">
    <name type="scientific">Pleurodeles waltl</name>
    <name type="common">Iberian ribbed newt</name>
    <dbReference type="NCBI Taxonomy" id="8319"/>
    <lineage>
        <taxon>Eukaryota</taxon>
        <taxon>Metazoa</taxon>
        <taxon>Chordata</taxon>
        <taxon>Craniata</taxon>
        <taxon>Vertebrata</taxon>
        <taxon>Euteleostomi</taxon>
        <taxon>Amphibia</taxon>
        <taxon>Batrachia</taxon>
        <taxon>Caudata</taxon>
        <taxon>Salamandroidea</taxon>
        <taxon>Salamandridae</taxon>
        <taxon>Pleurodelinae</taxon>
        <taxon>Pleurodeles</taxon>
    </lineage>
</organism>
<feature type="non-terminal residue" evidence="1">
    <location>
        <position position="1"/>
    </location>
</feature>
<comment type="caution">
    <text evidence="1">The sequence shown here is derived from an EMBL/GenBank/DDBJ whole genome shotgun (WGS) entry which is preliminary data.</text>
</comment>
<proteinExistence type="predicted"/>
<accession>A0AAV7WQX8</accession>
<sequence>KAAEDPSSASDQRAGAVLRPVGIAFFLPTSCLGIDLPRPVWPHAPLVPTALPRPLSIPVSWPLSLGTHTQLPFPASCGMVPVLPTLSAGLFSCRPCGTDMSRSKHNWAHLSSVSATMRRCSLILAS</sequence>
<reference evidence="1" key="1">
    <citation type="journal article" date="2022" name="bioRxiv">
        <title>Sequencing and chromosome-scale assembly of the giantPleurodeles waltlgenome.</title>
        <authorList>
            <person name="Brown T."/>
            <person name="Elewa A."/>
            <person name="Iarovenko S."/>
            <person name="Subramanian E."/>
            <person name="Araus A.J."/>
            <person name="Petzold A."/>
            <person name="Susuki M."/>
            <person name="Suzuki K.-i.T."/>
            <person name="Hayashi T."/>
            <person name="Toyoda A."/>
            <person name="Oliveira C."/>
            <person name="Osipova E."/>
            <person name="Leigh N.D."/>
            <person name="Simon A."/>
            <person name="Yun M.H."/>
        </authorList>
    </citation>
    <scope>NUCLEOTIDE SEQUENCE</scope>
    <source>
        <strain evidence="1">20211129_DDA</strain>
        <tissue evidence="1">Liver</tissue>
    </source>
</reference>
<gene>
    <name evidence="1" type="ORF">NDU88_002524</name>
</gene>
<name>A0AAV7WQX8_PLEWA</name>
<keyword evidence="2" id="KW-1185">Reference proteome</keyword>
<dbReference type="EMBL" id="JANPWB010000001">
    <property type="protein sequence ID" value="KAJ1214913.1"/>
    <property type="molecule type" value="Genomic_DNA"/>
</dbReference>
<feature type="non-terminal residue" evidence="1">
    <location>
        <position position="126"/>
    </location>
</feature>